<reference evidence="3 4" key="2">
    <citation type="journal article" date="2017" name="Front. Plant Sci.">
        <title>Gene Classification and Mining of Molecular Markers Useful in Red Clover (Trifolium pratense) Breeding.</title>
        <authorList>
            <person name="Istvanek J."/>
            <person name="Dluhosova J."/>
            <person name="Dluhos P."/>
            <person name="Patkova L."/>
            <person name="Nedelnik J."/>
            <person name="Repkova J."/>
        </authorList>
    </citation>
    <scope>NUCLEOTIDE SEQUENCE [LARGE SCALE GENOMIC DNA]</scope>
    <source>
        <strain evidence="4">cv. Tatra</strain>
        <tissue evidence="3">Young leaves</tissue>
    </source>
</reference>
<accession>A0A2K3N3T0</accession>
<keyword evidence="1" id="KW-0732">Signal</keyword>
<evidence type="ECO:0000313" key="3">
    <source>
        <dbReference type="EMBL" id="PNX97654.1"/>
    </source>
</evidence>
<dbReference type="InterPro" id="IPR038941">
    <property type="entry name" value="At4g14100-like"/>
</dbReference>
<protein>
    <submittedName>
        <fullName evidence="3">Transferring glycosyl group transferase</fullName>
    </submittedName>
</protein>
<evidence type="ECO:0000313" key="2">
    <source>
        <dbReference type="EMBL" id="PNX55915.1"/>
    </source>
</evidence>
<dbReference type="AlphaFoldDB" id="A0A2K3N3T0"/>
<reference evidence="3 4" key="1">
    <citation type="journal article" date="2014" name="Am. J. Bot.">
        <title>Genome assembly and annotation for red clover (Trifolium pratense; Fabaceae).</title>
        <authorList>
            <person name="Istvanek J."/>
            <person name="Jaros M."/>
            <person name="Krenek A."/>
            <person name="Repkova J."/>
        </authorList>
    </citation>
    <scope>NUCLEOTIDE SEQUENCE [LARGE SCALE GENOMIC DNA]</scope>
    <source>
        <strain evidence="4">cv. Tatra</strain>
        <tissue evidence="3">Young leaves</tissue>
    </source>
</reference>
<feature type="signal peptide" evidence="1">
    <location>
        <begin position="1"/>
        <end position="18"/>
    </location>
</feature>
<keyword evidence="3" id="KW-0808">Transferase</keyword>
<sequence length="76" mass="8336">MCDIASIWSVGMIAHVMTFEVGAVLDDAHWQAPVYCFSEAEPEPQMLARKSSFLSLDLEPAAVLGGFRGTLMSDMR</sequence>
<dbReference type="PANTHER" id="PTHR33880:SF19">
    <property type="entry name" value="EXPRESSED PROTEIN"/>
    <property type="match status" value="1"/>
</dbReference>
<evidence type="ECO:0000256" key="1">
    <source>
        <dbReference type="SAM" id="SignalP"/>
    </source>
</evidence>
<dbReference type="EMBL" id="ASHM01073310">
    <property type="protein sequence ID" value="PNX55915.1"/>
    <property type="molecule type" value="Genomic_DNA"/>
</dbReference>
<evidence type="ECO:0000313" key="4">
    <source>
        <dbReference type="Proteomes" id="UP000236291"/>
    </source>
</evidence>
<name>A0A2K3N3T0_TRIPR</name>
<dbReference type="Proteomes" id="UP000236291">
    <property type="component" value="Unassembled WGS sequence"/>
</dbReference>
<dbReference type="GO" id="GO:0016740">
    <property type="term" value="F:transferase activity"/>
    <property type="evidence" value="ECO:0007669"/>
    <property type="project" value="UniProtKB-KW"/>
</dbReference>
<comment type="caution">
    <text evidence="3">The sequence shown here is derived from an EMBL/GenBank/DDBJ whole genome shotgun (WGS) entry which is preliminary data.</text>
</comment>
<feature type="chain" id="PRO_5015082911" evidence="1">
    <location>
        <begin position="19"/>
        <end position="76"/>
    </location>
</feature>
<organism evidence="3 4">
    <name type="scientific">Trifolium pratense</name>
    <name type="common">Red clover</name>
    <dbReference type="NCBI Taxonomy" id="57577"/>
    <lineage>
        <taxon>Eukaryota</taxon>
        <taxon>Viridiplantae</taxon>
        <taxon>Streptophyta</taxon>
        <taxon>Embryophyta</taxon>
        <taxon>Tracheophyta</taxon>
        <taxon>Spermatophyta</taxon>
        <taxon>Magnoliopsida</taxon>
        <taxon>eudicotyledons</taxon>
        <taxon>Gunneridae</taxon>
        <taxon>Pentapetalae</taxon>
        <taxon>rosids</taxon>
        <taxon>fabids</taxon>
        <taxon>Fabales</taxon>
        <taxon>Fabaceae</taxon>
        <taxon>Papilionoideae</taxon>
        <taxon>50 kb inversion clade</taxon>
        <taxon>NPAAA clade</taxon>
        <taxon>Hologalegina</taxon>
        <taxon>IRL clade</taxon>
        <taxon>Trifolieae</taxon>
        <taxon>Trifolium</taxon>
    </lineage>
</organism>
<dbReference type="PANTHER" id="PTHR33880">
    <property type="entry name" value="EXPRESSED PROTEIN"/>
    <property type="match status" value="1"/>
</dbReference>
<dbReference type="ExpressionAtlas" id="A0A2K3N3T0">
    <property type="expression patterns" value="baseline"/>
</dbReference>
<proteinExistence type="predicted"/>
<gene>
    <name evidence="3" type="ORF">L195_g020887</name>
    <name evidence="2" type="ORF">L195_g049548</name>
</gene>
<dbReference type="EMBL" id="ASHM01015788">
    <property type="protein sequence ID" value="PNX97654.1"/>
    <property type="molecule type" value="Genomic_DNA"/>
</dbReference>